<proteinExistence type="predicted"/>
<keyword evidence="1" id="KW-0614">Plasmid</keyword>
<dbReference type="EMBL" id="CP005961">
    <property type="protein sequence ID" value="AHZ73264.1"/>
    <property type="molecule type" value="Genomic_DNA"/>
</dbReference>
<dbReference type="Proteomes" id="UP000026913">
    <property type="component" value="Plasmid unnamed"/>
</dbReference>
<gene>
    <name evidence="1" type="ORF">OU5_P0012</name>
</gene>
<accession>A0A024EK14</accession>
<evidence type="ECO:0000313" key="1">
    <source>
        <dbReference type="EMBL" id="AHZ73264.1"/>
    </source>
</evidence>
<organism evidence="1 2">
    <name type="scientific">Pseudomonas mandelii JR-1</name>
    <dbReference type="NCBI Taxonomy" id="1147786"/>
    <lineage>
        <taxon>Bacteria</taxon>
        <taxon>Pseudomonadati</taxon>
        <taxon>Pseudomonadota</taxon>
        <taxon>Gammaproteobacteria</taxon>
        <taxon>Pseudomonadales</taxon>
        <taxon>Pseudomonadaceae</taxon>
        <taxon>Pseudomonas</taxon>
    </lineage>
</organism>
<dbReference type="AlphaFoldDB" id="A0A024EK14"/>
<sequence>MMGDRKMTRRGTAKTESCTIFLWELDDGKVIELIRDTPISGTHCFRSVKERGEPFETLLNYYERGHARVFSPNRFMAA</sequence>
<dbReference type="KEGG" id="pman:OU5_P0012"/>
<geneLocation type="plasmid" evidence="2"/>
<evidence type="ECO:0000313" key="2">
    <source>
        <dbReference type="Proteomes" id="UP000026913"/>
    </source>
</evidence>
<name>A0A024EK14_9PSED</name>
<protein>
    <submittedName>
        <fullName evidence="1">Uncharacterized protein</fullName>
    </submittedName>
</protein>
<dbReference type="HOGENOM" id="CLU_2619336_0_0_6"/>
<reference evidence="1 2" key="1">
    <citation type="journal article" date="2012" name="J. Bacteriol.">
        <title>Genome sequence of cold-adapted Pseudomonas mandelii strain JR-1.</title>
        <authorList>
            <person name="Jang S.H."/>
            <person name="Kim J."/>
            <person name="Kim J."/>
            <person name="Hong S."/>
            <person name="Lee C."/>
        </authorList>
    </citation>
    <scope>NUCLEOTIDE SEQUENCE [LARGE SCALE GENOMIC DNA]</scope>
    <source>
        <strain evidence="1 2">JR-1</strain>
        <plasmid evidence="2">Plasmid</plasmid>
    </source>
</reference>